<feature type="transmembrane region" description="Helical" evidence="4">
    <location>
        <begin position="212"/>
        <end position="237"/>
    </location>
</feature>
<keyword evidence="4" id="KW-0812">Transmembrane</keyword>
<comment type="similarity">
    <text evidence="2">Belongs to the major facilitator superfamily. Monocarboxylate porter (TC 2.A.1.13) family.</text>
</comment>
<feature type="region of interest" description="Disordered" evidence="3">
    <location>
        <begin position="1"/>
        <end position="34"/>
    </location>
</feature>
<evidence type="ECO:0000256" key="4">
    <source>
        <dbReference type="SAM" id="Phobius"/>
    </source>
</evidence>
<comment type="subcellular location">
    <subcellularLocation>
        <location evidence="1">Membrane</location>
        <topology evidence="1">Multi-pass membrane protein</topology>
    </subcellularLocation>
</comment>
<feature type="transmembrane region" description="Helical" evidence="4">
    <location>
        <begin position="155"/>
        <end position="174"/>
    </location>
</feature>
<dbReference type="PANTHER" id="PTHR11360">
    <property type="entry name" value="MONOCARBOXYLATE TRANSPORTER"/>
    <property type="match status" value="1"/>
</dbReference>
<feature type="compositionally biased region" description="Low complexity" evidence="3">
    <location>
        <begin position="14"/>
        <end position="34"/>
    </location>
</feature>
<dbReference type="InterPro" id="IPR011701">
    <property type="entry name" value="MFS"/>
</dbReference>
<dbReference type="GeneID" id="90036720"/>
<dbReference type="PANTHER" id="PTHR11360:SF177">
    <property type="entry name" value="RIBOFLAVIN TRANSPORTER MCH5"/>
    <property type="match status" value="1"/>
</dbReference>
<dbReference type="PROSITE" id="PS50850">
    <property type="entry name" value="MFS"/>
    <property type="match status" value="1"/>
</dbReference>
<keyword evidence="4" id="KW-1133">Transmembrane helix</keyword>
<evidence type="ECO:0000259" key="5">
    <source>
        <dbReference type="PROSITE" id="PS50850"/>
    </source>
</evidence>
<feature type="transmembrane region" description="Helical" evidence="4">
    <location>
        <begin position="290"/>
        <end position="308"/>
    </location>
</feature>
<feature type="transmembrane region" description="Helical" evidence="4">
    <location>
        <begin position="180"/>
        <end position="200"/>
    </location>
</feature>
<dbReference type="InterPro" id="IPR036259">
    <property type="entry name" value="MFS_trans_sf"/>
</dbReference>
<feature type="transmembrane region" description="Helical" evidence="4">
    <location>
        <begin position="328"/>
        <end position="348"/>
    </location>
</feature>
<evidence type="ECO:0000256" key="3">
    <source>
        <dbReference type="SAM" id="MobiDB-lite"/>
    </source>
</evidence>
<accession>A0ABR1F2U2</accession>
<feature type="transmembrane region" description="Helical" evidence="4">
    <location>
        <begin position="126"/>
        <end position="148"/>
    </location>
</feature>
<dbReference type="Gene3D" id="1.20.1250.20">
    <property type="entry name" value="MFS general substrate transporter like domains"/>
    <property type="match status" value="2"/>
</dbReference>
<dbReference type="EMBL" id="JBBJBU010000012">
    <property type="protein sequence ID" value="KAK7203428.1"/>
    <property type="molecule type" value="Genomic_DNA"/>
</dbReference>
<dbReference type="SUPFAM" id="SSF103473">
    <property type="entry name" value="MFS general substrate transporter"/>
    <property type="match status" value="1"/>
</dbReference>
<proteinExistence type="inferred from homology"/>
<sequence>MGSPTSEDTSIRPTSRPASIYSSASSTPPLSYQSDCTTLSLNEKSDFEDSDSNEKFESVSTTYETFVVDRPATPVVPLQDVGIRPWVVVIGGFCAQVCSYGMLSVVGIFLSHYKNYQLSEYTTSEIAWIGSTQSFFFAFSGVFCGRLVDMYGPYYVTIPGMILQVGGLVGTAFGTKYVHLLLGQGFCCAIGAGGLFYGSTAALTSWFSARRGLAFGIAASGAGAGGISFPFLLQYLFYDYGSFTVGVCTLAGILGFLGLIVIITTTTRLPPTGAQPYRFVTYYIHPFKDSIFALFTLAMSLIYLALFVPKAYVTSAALYYGMSRAQAAYLLSYLNGGSFVARIFGGYLFDRFNKFLVFFGYVLFGGLVLLPGWYSSSTQAGSIVVATCFGFASGGILALCTAVIAQISPAKEIGTRVGACNGVLALPALFSLPVAGAIVGDDDNYRGMQAYAGSTILAGAVVSLFVKYKVDGFNFRATPKKA</sequence>
<feature type="transmembrane region" description="Helical" evidence="4">
    <location>
        <begin position="417"/>
        <end position="439"/>
    </location>
</feature>
<feature type="compositionally biased region" description="Polar residues" evidence="3">
    <location>
        <begin position="1"/>
        <end position="13"/>
    </location>
</feature>
<dbReference type="InterPro" id="IPR050327">
    <property type="entry name" value="Proton-linked_MCT"/>
</dbReference>
<gene>
    <name evidence="6" type="ORF">BZA70DRAFT_269288</name>
</gene>
<dbReference type="Proteomes" id="UP001498771">
    <property type="component" value="Unassembled WGS sequence"/>
</dbReference>
<comment type="caution">
    <text evidence="6">The sequence shown here is derived from an EMBL/GenBank/DDBJ whole genome shotgun (WGS) entry which is preliminary data.</text>
</comment>
<reference evidence="6 7" key="1">
    <citation type="submission" date="2024-03" db="EMBL/GenBank/DDBJ databases">
        <title>Genome-scale model development and genomic sequencing of the oleaginous clade Lipomyces.</title>
        <authorList>
            <consortium name="Lawrence Berkeley National Laboratory"/>
            <person name="Czajka J.J."/>
            <person name="Han Y."/>
            <person name="Kim J."/>
            <person name="Mondo S.J."/>
            <person name="Hofstad B.A."/>
            <person name="Robles A."/>
            <person name="Haridas S."/>
            <person name="Riley R."/>
            <person name="LaButti K."/>
            <person name="Pangilinan J."/>
            <person name="Andreopoulos W."/>
            <person name="Lipzen A."/>
            <person name="Yan J."/>
            <person name="Wang M."/>
            <person name="Ng V."/>
            <person name="Grigoriev I.V."/>
            <person name="Spatafora J.W."/>
            <person name="Magnuson J.K."/>
            <person name="Baker S.E."/>
            <person name="Pomraning K.R."/>
        </authorList>
    </citation>
    <scope>NUCLEOTIDE SEQUENCE [LARGE SCALE GENOMIC DNA]</scope>
    <source>
        <strain evidence="6 7">Phaff 52-87</strain>
    </source>
</reference>
<evidence type="ECO:0000256" key="1">
    <source>
        <dbReference type="ARBA" id="ARBA00004141"/>
    </source>
</evidence>
<evidence type="ECO:0000256" key="2">
    <source>
        <dbReference type="ARBA" id="ARBA00006727"/>
    </source>
</evidence>
<dbReference type="Pfam" id="PF07690">
    <property type="entry name" value="MFS_1"/>
    <property type="match status" value="1"/>
</dbReference>
<keyword evidence="7" id="KW-1185">Reference proteome</keyword>
<feature type="transmembrane region" description="Helical" evidence="4">
    <location>
        <begin position="380"/>
        <end position="405"/>
    </location>
</feature>
<organism evidence="6 7">
    <name type="scientific">Myxozyma melibiosi</name>
    <dbReference type="NCBI Taxonomy" id="54550"/>
    <lineage>
        <taxon>Eukaryota</taxon>
        <taxon>Fungi</taxon>
        <taxon>Dikarya</taxon>
        <taxon>Ascomycota</taxon>
        <taxon>Saccharomycotina</taxon>
        <taxon>Lipomycetes</taxon>
        <taxon>Lipomycetales</taxon>
        <taxon>Lipomycetaceae</taxon>
        <taxon>Myxozyma</taxon>
    </lineage>
</organism>
<keyword evidence="4" id="KW-0472">Membrane</keyword>
<dbReference type="RefSeq" id="XP_064766461.1">
    <property type="nucleotide sequence ID" value="XM_064911208.1"/>
</dbReference>
<protein>
    <submittedName>
        <fullName evidence="6">Major facilitator superfamily domain-containing protein</fullName>
    </submittedName>
</protein>
<feature type="transmembrane region" description="Helical" evidence="4">
    <location>
        <begin position="243"/>
        <end position="269"/>
    </location>
</feature>
<evidence type="ECO:0000313" key="6">
    <source>
        <dbReference type="EMBL" id="KAK7203428.1"/>
    </source>
</evidence>
<feature type="transmembrane region" description="Helical" evidence="4">
    <location>
        <begin position="86"/>
        <end position="110"/>
    </location>
</feature>
<evidence type="ECO:0000313" key="7">
    <source>
        <dbReference type="Proteomes" id="UP001498771"/>
    </source>
</evidence>
<dbReference type="InterPro" id="IPR020846">
    <property type="entry name" value="MFS_dom"/>
</dbReference>
<feature type="transmembrane region" description="Helical" evidence="4">
    <location>
        <begin position="451"/>
        <end position="470"/>
    </location>
</feature>
<feature type="domain" description="Major facilitator superfamily (MFS) profile" evidence="5">
    <location>
        <begin position="291"/>
        <end position="482"/>
    </location>
</feature>
<feature type="transmembrane region" description="Helical" evidence="4">
    <location>
        <begin position="355"/>
        <end position="374"/>
    </location>
</feature>
<name>A0ABR1F2U2_9ASCO</name>